<reference evidence="2" key="2">
    <citation type="submission" date="2016-01" db="EMBL/GenBank/DDBJ databases">
        <title>Six Aerococcus type strain genome sequencing and assembly using PacBio and Illumina Hiseq.</title>
        <authorList>
            <person name="Carkaci D."/>
            <person name="Dargis R."/>
            <person name="Nielsen X.C."/>
            <person name="Skovgaard O."/>
            <person name="Fuursted K."/>
            <person name="Christensen J.J."/>
        </authorList>
    </citation>
    <scope>NUCLEOTIDE SEQUENCE [LARGE SCALE GENOMIC DNA]</scope>
    <source>
        <strain evidence="2">CCUG4311</strain>
    </source>
</reference>
<reference evidence="1 2" key="1">
    <citation type="journal article" date="2016" name="Genome Announc.">
        <title>Complete Genome Sequences of Aerococcus christensenii CCUG 28831T, Aerococcus sanguinicola CCUG 43001T, Aerococcus urinae CCUG 36881T, Aerococcus urinaeequi CCUG 28094T, Aerococcus urinaehominis CCUG 42038 BT, and Aerococcus viridans CCUG 4311T.</title>
        <authorList>
            <person name="Carkaci D."/>
            <person name="Dargis R."/>
            <person name="Nielsen X.C."/>
            <person name="Skovgaard O."/>
            <person name="Fuursted K."/>
            <person name="Christensen J.J."/>
        </authorList>
    </citation>
    <scope>NUCLEOTIDE SEQUENCE [LARGE SCALE GENOMIC DNA]</scope>
    <source>
        <strain evidence="1 2">CCUG4311</strain>
    </source>
</reference>
<gene>
    <name evidence="1" type="ORF">AWM76_00785</name>
</gene>
<dbReference type="Proteomes" id="UP000066986">
    <property type="component" value="Chromosome"/>
</dbReference>
<accession>A0AAU8UIL4</accession>
<dbReference type="KEGG" id="avs:AWM76_00785"/>
<name>A0AAU8UIL4_9LACT</name>
<organism evidence="1 2">
    <name type="scientific">Aerococcus viridans</name>
    <dbReference type="NCBI Taxonomy" id="1377"/>
    <lineage>
        <taxon>Bacteria</taxon>
        <taxon>Bacillati</taxon>
        <taxon>Bacillota</taxon>
        <taxon>Bacilli</taxon>
        <taxon>Lactobacillales</taxon>
        <taxon>Aerococcaceae</taxon>
        <taxon>Aerococcus</taxon>
    </lineage>
</organism>
<protein>
    <submittedName>
        <fullName evidence="1">Uncharacterized protein</fullName>
    </submittedName>
</protein>
<proteinExistence type="predicted"/>
<dbReference type="AlphaFoldDB" id="A0AAU8UIL4"/>
<dbReference type="EMBL" id="CP014164">
    <property type="protein sequence ID" value="AMC00206.1"/>
    <property type="molecule type" value="Genomic_DNA"/>
</dbReference>
<sequence length="73" mass="8606">MIMNLKIVYMIDIQIQKLEKNNLKTPVFHKARFIDISMWEQACIFSLKEMDNKNALSIQTGINKRLIPLVSRK</sequence>
<evidence type="ECO:0000313" key="2">
    <source>
        <dbReference type="Proteomes" id="UP000066986"/>
    </source>
</evidence>
<evidence type="ECO:0000313" key="1">
    <source>
        <dbReference type="EMBL" id="AMC00206.1"/>
    </source>
</evidence>